<sequence>MTKQKKTPQWYPGTLNLPNAQYFLSAKDPRDFDYVAYLTFIKPSSRQLRDVTSEWLKTVIPTLKNSPCQELREAGNRLTTEWTSKKASRDAFWENLAKAEEREQEKLDRMKRLKSAGEQRLRAAEDYLVEETKQDFELETKLYKAASSSTQVLPVSQHESSASSSSSSSLNVPSVTPSDSTSSLTDILDSTLTTNAMSNSIPNMVESRSASNNAATSSRKRKMSKSSVISEDCWHDLYVSLSKL</sequence>
<feature type="non-terminal residue" evidence="2">
    <location>
        <position position="1"/>
    </location>
</feature>
<proteinExistence type="predicted"/>
<reference evidence="2" key="1">
    <citation type="journal article" date="2020" name="Fungal Divers.">
        <title>Resolving the Mortierellaceae phylogeny through synthesis of multi-gene phylogenetics and phylogenomics.</title>
        <authorList>
            <person name="Vandepol N."/>
            <person name="Liber J."/>
            <person name="Desiro A."/>
            <person name="Na H."/>
            <person name="Kennedy M."/>
            <person name="Barry K."/>
            <person name="Grigoriev I.V."/>
            <person name="Miller A.N."/>
            <person name="O'Donnell K."/>
            <person name="Stajich J.E."/>
            <person name="Bonito G."/>
        </authorList>
    </citation>
    <scope>NUCLEOTIDE SEQUENCE</scope>
    <source>
        <strain evidence="2">NRRL 2769</strain>
    </source>
</reference>
<dbReference type="EMBL" id="JAAAID010000858">
    <property type="protein sequence ID" value="KAG0013348.1"/>
    <property type="molecule type" value="Genomic_DNA"/>
</dbReference>
<organism evidence="2 3">
    <name type="scientific">Entomortierella chlamydospora</name>
    <dbReference type="NCBI Taxonomy" id="101097"/>
    <lineage>
        <taxon>Eukaryota</taxon>
        <taxon>Fungi</taxon>
        <taxon>Fungi incertae sedis</taxon>
        <taxon>Mucoromycota</taxon>
        <taxon>Mortierellomycotina</taxon>
        <taxon>Mortierellomycetes</taxon>
        <taxon>Mortierellales</taxon>
        <taxon>Mortierellaceae</taxon>
        <taxon>Entomortierella</taxon>
    </lineage>
</organism>
<comment type="caution">
    <text evidence="2">The sequence shown here is derived from an EMBL/GenBank/DDBJ whole genome shotgun (WGS) entry which is preliminary data.</text>
</comment>
<evidence type="ECO:0000313" key="3">
    <source>
        <dbReference type="Proteomes" id="UP000703661"/>
    </source>
</evidence>
<keyword evidence="3" id="KW-1185">Reference proteome</keyword>
<evidence type="ECO:0000313" key="2">
    <source>
        <dbReference type="EMBL" id="KAG0013348.1"/>
    </source>
</evidence>
<name>A0A9P6SZC8_9FUNG</name>
<dbReference type="AlphaFoldDB" id="A0A9P6SZC8"/>
<feature type="region of interest" description="Disordered" evidence="1">
    <location>
        <begin position="201"/>
        <end position="222"/>
    </location>
</feature>
<dbReference type="Proteomes" id="UP000703661">
    <property type="component" value="Unassembled WGS sequence"/>
</dbReference>
<feature type="compositionally biased region" description="Low complexity" evidence="1">
    <location>
        <begin position="207"/>
        <end position="217"/>
    </location>
</feature>
<accession>A0A9P6SZC8</accession>
<gene>
    <name evidence="2" type="ORF">BGZ80_011129</name>
</gene>
<protein>
    <submittedName>
        <fullName evidence="2">Uncharacterized protein</fullName>
    </submittedName>
</protein>
<evidence type="ECO:0000256" key="1">
    <source>
        <dbReference type="SAM" id="MobiDB-lite"/>
    </source>
</evidence>
<feature type="compositionally biased region" description="Low complexity" evidence="1">
    <location>
        <begin position="154"/>
        <end position="183"/>
    </location>
</feature>
<feature type="region of interest" description="Disordered" evidence="1">
    <location>
        <begin position="149"/>
        <end position="183"/>
    </location>
</feature>